<protein>
    <submittedName>
        <fullName evidence="1">Uncharacterized protein</fullName>
    </submittedName>
</protein>
<accession>A0AAU9QXP2</accession>
<gene>
    <name evidence="1" type="ORF">THF1A12_50260</name>
</gene>
<dbReference type="RefSeq" id="WP_409589809.1">
    <property type="nucleotide sequence ID" value="NZ_CAKMTZ010000104.1"/>
</dbReference>
<organism evidence="1 2">
    <name type="scientific">Vibrio jasicida</name>
    <dbReference type="NCBI Taxonomy" id="766224"/>
    <lineage>
        <taxon>Bacteria</taxon>
        <taxon>Pseudomonadati</taxon>
        <taxon>Pseudomonadota</taxon>
        <taxon>Gammaproteobacteria</taxon>
        <taxon>Vibrionales</taxon>
        <taxon>Vibrionaceae</taxon>
        <taxon>Vibrio</taxon>
    </lineage>
</organism>
<comment type="caution">
    <text evidence="1">The sequence shown here is derived from an EMBL/GenBank/DDBJ whole genome shotgun (WGS) entry which is preliminary data.</text>
</comment>
<dbReference type="AlphaFoldDB" id="A0AAU9QXP2"/>
<evidence type="ECO:0000313" key="2">
    <source>
        <dbReference type="Proteomes" id="UP001295462"/>
    </source>
</evidence>
<dbReference type="EMBL" id="CAKMUD010000105">
    <property type="protein sequence ID" value="CAH1601846.1"/>
    <property type="molecule type" value="Genomic_DNA"/>
</dbReference>
<sequence>MTQSNQEALTVHNVSPQKLKQAVENGQIGDHEAVCEISKLLLQHYSEGPDSILNYLLIRESILSIHGQTRTDLASSYAIELLEKAKRNELQLTFNDQSRFSALQFELPRKD</sequence>
<evidence type="ECO:0000313" key="1">
    <source>
        <dbReference type="EMBL" id="CAH1601846.1"/>
    </source>
</evidence>
<name>A0AAU9QXP2_9VIBR</name>
<proteinExistence type="predicted"/>
<dbReference type="Proteomes" id="UP001295462">
    <property type="component" value="Unassembled WGS sequence"/>
</dbReference>
<reference evidence="1" key="1">
    <citation type="submission" date="2022-01" db="EMBL/GenBank/DDBJ databases">
        <authorList>
            <person name="Lagorce A."/>
        </authorList>
    </citation>
    <scope>NUCLEOTIDE SEQUENCE</scope>
    <source>
        <strain evidence="1">Th15_F1_A12</strain>
    </source>
</reference>